<proteinExistence type="predicted"/>
<comment type="caution">
    <text evidence="1">The sequence shown here is derived from an EMBL/GenBank/DDBJ whole genome shotgun (WGS) entry which is preliminary data.</text>
</comment>
<accession>A0ABD3R5X3</accession>
<sequence length="137" mass="15125">MSSTTNVLSRARSFILLVNPYSTGCLVAMEIAKRGHLIMAMWTKGFNPKDLTYLAKIDNVEPWSLDNLIYAIGMTASVKACSIGKPNNYYMITRCIAGGEAGVDMVDTLSKRLGMLSNGMEDDFKNQSKKKVQVSFN</sequence>
<reference evidence="1 2" key="1">
    <citation type="submission" date="2024-10" db="EMBL/GenBank/DDBJ databases">
        <title>Updated reference genomes for cyclostephanoid diatoms.</title>
        <authorList>
            <person name="Roberts W.R."/>
            <person name="Alverson A.J."/>
        </authorList>
    </citation>
    <scope>NUCLEOTIDE SEQUENCE [LARGE SCALE GENOMIC DNA]</scope>
    <source>
        <strain evidence="1 2">AJA228-03</strain>
    </source>
</reference>
<keyword evidence="2" id="KW-1185">Reference proteome</keyword>
<evidence type="ECO:0000313" key="2">
    <source>
        <dbReference type="Proteomes" id="UP001530377"/>
    </source>
</evidence>
<gene>
    <name evidence="1" type="ORF">ACHAXA_004054</name>
</gene>
<organism evidence="1 2">
    <name type="scientific">Cyclostephanos tholiformis</name>
    <dbReference type="NCBI Taxonomy" id="382380"/>
    <lineage>
        <taxon>Eukaryota</taxon>
        <taxon>Sar</taxon>
        <taxon>Stramenopiles</taxon>
        <taxon>Ochrophyta</taxon>
        <taxon>Bacillariophyta</taxon>
        <taxon>Coscinodiscophyceae</taxon>
        <taxon>Thalassiosirophycidae</taxon>
        <taxon>Stephanodiscales</taxon>
        <taxon>Stephanodiscaceae</taxon>
        <taxon>Cyclostephanos</taxon>
    </lineage>
</organism>
<protein>
    <submittedName>
        <fullName evidence="1">Uncharacterized protein</fullName>
    </submittedName>
</protein>
<dbReference type="AlphaFoldDB" id="A0ABD3R5X3"/>
<name>A0ABD3R5X3_9STRA</name>
<evidence type="ECO:0000313" key="1">
    <source>
        <dbReference type="EMBL" id="KAL3808325.1"/>
    </source>
</evidence>
<dbReference type="EMBL" id="JALLPB020000521">
    <property type="protein sequence ID" value="KAL3808325.1"/>
    <property type="molecule type" value="Genomic_DNA"/>
</dbReference>
<dbReference type="Proteomes" id="UP001530377">
    <property type="component" value="Unassembled WGS sequence"/>
</dbReference>